<dbReference type="PANTHER" id="PTHR12176:SF80">
    <property type="entry name" value="EEF1A LYSINE METHYLTRANSFERASE 4"/>
    <property type="match status" value="1"/>
</dbReference>
<dbReference type="CDD" id="cd02440">
    <property type="entry name" value="AdoMet_MTases"/>
    <property type="match status" value="1"/>
</dbReference>
<dbReference type="Gene3D" id="3.40.50.150">
    <property type="entry name" value="Vaccinia Virus protein VP39"/>
    <property type="match status" value="1"/>
</dbReference>
<gene>
    <name evidence="5" type="ORF">BCR37DRAFT_337895</name>
</gene>
<keyword evidence="6" id="KW-1185">Reference proteome</keyword>
<dbReference type="RefSeq" id="XP_040725936.1">
    <property type="nucleotide sequence ID" value="XM_040867284.1"/>
</dbReference>
<accession>A0A1Y2FI60</accession>
<reference evidence="5 6" key="1">
    <citation type="submission" date="2016-07" db="EMBL/GenBank/DDBJ databases">
        <title>Pervasive Adenine N6-methylation of Active Genes in Fungi.</title>
        <authorList>
            <consortium name="DOE Joint Genome Institute"/>
            <person name="Mondo S.J."/>
            <person name="Dannebaum R.O."/>
            <person name="Kuo R.C."/>
            <person name="Labutti K."/>
            <person name="Haridas S."/>
            <person name="Kuo A."/>
            <person name="Salamov A."/>
            <person name="Ahrendt S.R."/>
            <person name="Lipzen A."/>
            <person name="Sullivan W."/>
            <person name="Andreopoulos W.B."/>
            <person name="Clum A."/>
            <person name="Lindquist E."/>
            <person name="Daum C."/>
            <person name="Ramamoorthy G.K."/>
            <person name="Gryganskyi A."/>
            <person name="Culley D."/>
            <person name="Magnuson J.K."/>
            <person name="James T.Y."/>
            <person name="O'Malley M.A."/>
            <person name="Stajich J.E."/>
            <person name="Spatafora J.W."/>
            <person name="Visel A."/>
            <person name="Grigoriev I.V."/>
        </authorList>
    </citation>
    <scope>NUCLEOTIDE SEQUENCE [LARGE SCALE GENOMIC DNA]</scope>
    <source>
        <strain evidence="5 6">12-1054</strain>
    </source>
</reference>
<dbReference type="OMA" id="HWAVMDA"/>
<keyword evidence="2 5" id="KW-0489">Methyltransferase</keyword>
<evidence type="ECO:0000313" key="5">
    <source>
        <dbReference type="EMBL" id="ORY83641.1"/>
    </source>
</evidence>
<protein>
    <submittedName>
        <fullName evidence="5">S-adenosyl-L-methionine-dependent methyltransferase</fullName>
    </submittedName>
</protein>
<dbReference type="SUPFAM" id="SSF53335">
    <property type="entry name" value="S-adenosyl-L-methionine-dependent methyltransferases"/>
    <property type="match status" value="1"/>
</dbReference>
<sequence length="156" mass="17814">YWDDRYENDHAEGYDWFKTFSEISSVLTPHLTATSKILVLGCGTSTLSEELWRSGYKHVTSVDFSPRCIELMQQRHADKPEMLWDVGDVRSLEAYPDAFFDVVIDKGVMDAMLDGCSLWDPPEDVKANCFQEIEASARVLRQGGKFIMISFRPGHL</sequence>
<dbReference type="InterPro" id="IPR051419">
    <property type="entry name" value="Lys/N-term_MeTrsfase_sf"/>
</dbReference>
<feature type="domain" description="Methyltransferase type 11" evidence="4">
    <location>
        <begin position="39"/>
        <end position="148"/>
    </location>
</feature>
<feature type="non-terminal residue" evidence="5">
    <location>
        <position position="1"/>
    </location>
</feature>
<evidence type="ECO:0000256" key="2">
    <source>
        <dbReference type="ARBA" id="ARBA00022603"/>
    </source>
</evidence>
<comment type="similarity">
    <text evidence="1">Belongs to the methyltransferase superfamily.</text>
</comment>
<proteinExistence type="inferred from homology"/>
<dbReference type="PANTHER" id="PTHR12176">
    <property type="entry name" value="SAM-DEPENDENT METHYLTRANSFERASE SUPERFAMILY PROTEIN"/>
    <property type="match status" value="1"/>
</dbReference>
<dbReference type="InterPro" id="IPR013216">
    <property type="entry name" value="Methyltransf_11"/>
</dbReference>
<dbReference type="EMBL" id="MCFI01000007">
    <property type="protein sequence ID" value="ORY83641.1"/>
    <property type="molecule type" value="Genomic_DNA"/>
</dbReference>
<evidence type="ECO:0000259" key="4">
    <source>
        <dbReference type="Pfam" id="PF08241"/>
    </source>
</evidence>
<dbReference type="OrthoDB" id="411785at2759"/>
<dbReference type="GO" id="GO:0008757">
    <property type="term" value="F:S-adenosylmethionine-dependent methyltransferase activity"/>
    <property type="evidence" value="ECO:0007669"/>
    <property type="project" value="InterPro"/>
</dbReference>
<dbReference type="GeneID" id="63783883"/>
<name>A0A1Y2FI60_PROLT</name>
<dbReference type="STRING" id="56484.A0A1Y2FI60"/>
<keyword evidence="3 5" id="KW-0808">Transferase</keyword>
<dbReference type="Proteomes" id="UP000193685">
    <property type="component" value="Unassembled WGS sequence"/>
</dbReference>
<dbReference type="AlphaFoldDB" id="A0A1Y2FI60"/>
<dbReference type="InterPro" id="IPR029063">
    <property type="entry name" value="SAM-dependent_MTases_sf"/>
</dbReference>
<organism evidence="5 6">
    <name type="scientific">Protomyces lactucae-debilis</name>
    <dbReference type="NCBI Taxonomy" id="2754530"/>
    <lineage>
        <taxon>Eukaryota</taxon>
        <taxon>Fungi</taxon>
        <taxon>Dikarya</taxon>
        <taxon>Ascomycota</taxon>
        <taxon>Taphrinomycotina</taxon>
        <taxon>Taphrinomycetes</taxon>
        <taxon>Taphrinales</taxon>
        <taxon>Protomycetaceae</taxon>
        <taxon>Protomyces</taxon>
    </lineage>
</organism>
<feature type="non-terminal residue" evidence="5">
    <location>
        <position position="156"/>
    </location>
</feature>
<comment type="caution">
    <text evidence="5">The sequence shown here is derived from an EMBL/GenBank/DDBJ whole genome shotgun (WGS) entry which is preliminary data.</text>
</comment>
<evidence type="ECO:0000313" key="6">
    <source>
        <dbReference type="Proteomes" id="UP000193685"/>
    </source>
</evidence>
<evidence type="ECO:0000256" key="3">
    <source>
        <dbReference type="ARBA" id="ARBA00022679"/>
    </source>
</evidence>
<evidence type="ECO:0000256" key="1">
    <source>
        <dbReference type="ARBA" id="ARBA00008361"/>
    </source>
</evidence>
<dbReference type="GO" id="GO:0032259">
    <property type="term" value="P:methylation"/>
    <property type="evidence" value="ECO:0007669"/>
    <property type="project" value="UniProtKB-KW"/>
</dbReference>
<dbReference type="Pfam" id="PF08241">
    <property type="entry name" value="Methyltransf_11"/>
    <property type="match status" value="1"/>
</dbReference>